<dbReference type="InterPro" id="IPR011006">
    <property type="entry name" value="CheY-like_superfamily"/>
</dbReference>
<evidence type="ECO:0000313" key="8">
    <source>
        <dbReference type="EMBL" id="BBH22539.1"/>
    </source>
</evidence>
<dbReference type="PROSITE" id="PS50110">
    <property type="entry name" value="RESPONSE_REGULATORY"/>
    <property type="match status" value="1"/>
</dbReference>
<dbReference type="SUPFAM" id="SSF52172">
    <property type="entry name" value="CheY-like"/>
    <property type="match status" value="1"/>
</dbReference>
<protein>
    <submittedName>
        <fullName evidence="8">Uncharacterized protein</fullName>
    </submittedName>
</protein>
<evidence type="ECO:0000256" key="1">
    <source>
        <dbReference type="ARBA" id="ARBA00004496"/>
    </source>
</evidence>
<keyword evidence="6" id="KW-0238">DNA-binding</keyword>
<proteinExistence type="predicted"/>
<comment type="subcellular location">
    <subcellularLocation>
        <location evidence="1">Cytoplasm</location>
    </subcellularLocation>
</comment>
<dbReference type="PANTHER" id="PTHR42713:SF3">
    <property type="entry name" value="TRANSCRIPTIONAL REGULATORY PROTEIN HPTR"/>
    <property type="match status" value="1"/>
</dbReference>
<dbReference type="GO" id="GO:0003700">
    <property type="term" value="F:DNA-binding transcription factor activity"/>
    <property type="evidence" value="ECO:0007669"/>
    <property type="project" value="InterPro"/>
</dbReference>
<dbReference type="InterPro" id="IPR051552">
    <property type="entry name" value="HptR"/>
</dbReference>
<evidence type="ECO:0000313" key="9">
    <source>
        <dbReference type="Proteomes" id="UP000275368"/>
    </source>
</evidence>
<dbReference type="Pfam" id="PF00072">
    <property type="entry name" value="Response_reg"/>
    <property type="match status" value="1"/>
</dbReference>
<keyword evidence="4" id="KW-0902">Two-component regulatory system</keyword>
<sequence length="355" mass="40272">MYSVLLVDDEPLAIEGMQLFVDWEEHGFRVCGVCQSGEEALEAIGRVGPDVVVTDIRMPVMNGLDLIDRIRNEDRQHPEFVIVSGYSEFPYAKRALILGINHYLLKPIIREEAAEVLRKVRLRLESSRQRGSPVTTAAAIPGESRIPFEAVRPIMLILEAIERLNPDKASAAIRQLFDEIGTHSPEWVGMLVSHLEFQCARLLQELGGEPSGLLRRPGTEHSSHSGTPEGILAYANEVMEEIRALQARNPGGTMAVIDRYIQENYRAGLSIKQIASLYYLNPVYLGKAYQDKHGFGLLDRIHDLRIEEAKRLLRETDFKTSTIAEEVGYGQYNYFLQQFEMRVRMKPSIYRSMAR</sequence>
<dbReference type="RefSeq" id="WP_125660816.1">
    <property type="nucleotide sequence ID" value="NZ_AP019308.1"/>
</dbReference>
<keyword evidence="2" id="KW-0963">Cytoplasm</keyword>
<dbReference type="CDD" id="cd17536">
    <property type="entry name" value="REC_YesN-like"/>
    <property type="match status" value="1"/>
</dbReference>
<evidence type="ECO:0000256" key="6">
    <source>
        <dbReference type="ARBA" id="ARBA00023125"/>
    </source>
</evidence>
<dbReference type="PROSITE" id="PS01124">
    <property type="entry name" value="HTH_ARAC_FAMILY_2"/>
    <property type="match status" value="1"/>
</dbReference>
<dbReference type="InterPro" id="IPR001789">
    <property type="entry name" value="Sig_transdc_resp-reg_receiver"/>
</dbReference>
<evidence type="ECO:0000256" key="3">
    <source>
        <dbReference type="ARBA" id="ARBA00022553"/>
    </source>
</evidence>
<evidence type="ECO:0000256" key="5">
    <source>
        <dbReference type="ARBA" id="ARBA00023015"/>
    </source>
</evidence>
<dbReference type="InterPro" id="IPR009057">
    <property type="entry name" value="Homeodomain-like_sf"/>
</dbReference>
<keyword evidence="5" id="KW-0805">Transcription regulation</keyword>
<evidence type="ECO:0000256" key="2">
    <source>
        <dbReference type="ARBA" id="ARBA00022490"/>
    </source>
</evidence>
<keyword evidence="3" id="KW-0597">Phosphoprotein</keyword>
<evidence type="ECO:0000256" key="7">
    <source>
        <dbReference type="ARBA" id="ARBA00023163"/>
    </source>
</evidence>
<dbReference type="Pfam" id="PF12833">
    <property type="entry name" value="HTH_18"/>
    <property type="match status" value="1"/>
</dbReference>
<dbReference type="KEGG" id="pbk:Back11_38840"/>
<dbReference type="SMART" id="SM00448">
    <property type="entry name" value="REC"/>
    <property type="match status" value="1"/>
</dbReference>
<evidence type="ECO:0000256" key="4">
    <source>
        <dbReference type="ARBA" id="ARBA00023012"/>
    </source>
</evidence>
<dbReference type="OrthoDB" id="342399at2"/>
<dbReference type="EMBL" id="AP019308">
    <property type="protein sequence ID" value="BBH22539.1"/>
    <property type="molecule type" value="Genomic_DNA"/>
</dbReference>
<keyword evidence="7" id="KW-0804">Transcription</keyword>
<dbReference type="SMART" id="SM00342">
    <property type="entry name" value="HTH_ARAC"/>
    <property type="match status" value="1"/>
</dbReference>
<dbReference type="GO" id="GO:0043565">
    <property type="term" value="F:sequence-specific DNA binding"/>
    <property type="evidence" value="ECO:0007669"/>
    <property type="project" value="InterPro"/>
</dbReference>
<keyword evidence="9" id="KW-1185">Reference proteome</keyword>
<dbReference type="PANTHER" id="PTHR42713">
    <property type="entry name" value="HISTIDINE KINASE-RELATED"/>
    <property type="match status" value="1"/>
</dbReference>
<organism evidence="8 9">
    <name type="scientific">Paenibacillus baekrokdamisoli</name>
    <dbReference type="NCBI Taxonomy" id="1712516"/>
    <lineage>
        <taxon>Bacteria</taxon>
        <taxon>Bacillati</taxon>
        <taxon>Bacillota</taxon>
        <taxon>Bacilli</taxon>
        <taxon>Bacillales</taxon>
        <taxon>Paenibacillaceae</taxon>
        <taxon>Paenibacillus</taxon>
    </lineage>
</organism>
<dbReference type="Gene3D" id="1.10.10.60">
    <property type="entry name" value="Homeodomain-like"/>
    <property type="match status" value="2"/>
</dbReference>
<dbReference type="Gene3D" id="3.40.50.2300">
    <property type="match status" value="1"/>
</dbReference>
<dbReference type="Proteomes" id="UP000275368">
    <property type="component" value="Chromosome"/>
</dbReference>
<dbReference type="AlphaFoldDB" id="A0A3G9JHP2"/>
<dbReference type="SUPFAM" id="SSF46689">
    <property type="entry name" value="Homeodomain-like"/>
    <property type="match status" value="1"/>
</dbReference>
<dbReference type="GO" id="GO:0005737">
    <property type="term" value="C:cytoplasm"/>
    <property type="evidence" value="ECO:0007669"/>
    <property type="project" value="UniProtKB-SubCell"/>
</dbReference>
<gene>
    <name evidence="8" type="ORF">Back11_38840</name>
</gene>
<dbReference type="GO" id="GO:0000160">
    <property type="term" value="P:phosphorelay signal transduction system"/>
    <property type="evidence" value="ECO:0007669"/>
    <property type="project" value="UniProtKB-KW"/>
</dbReference>
<name>A0A3G9JHP2_9BACL</name>
<accession>A0A3G9JHP2</accession>
<reference evidence="8 9" key="1">
    <citation type="submission" date="2018-11" db="EMBL/GenBank/DDBJ databases">
        <title>Complete genome sequence of Paenibacillus baekrokdamisoli strain KCTC 33723.</title>
        <authorList>
            <person name="Kang S.W."/>
            <person name="Lee K.C."/>
            <person name="Kim K.K."/>
            <person name="Kim J.S."/>
            <person name="Kim D.S."/>
            <person name="Ko S.H."/>
            <person name="Yang S.H."/>
            <person name="Lee J.S."/>
        </authorList>
    </citation>
    <scope>NUCLEOTIDE SEQUENCE [LARGE SCALE GENOMIC DNA]</scope>
    <source>
        <strain evidence="8 9">KCTC 33723</strain>
    </source>
</reference>
<dbReference type="InterPro" id="IPR018060">
    <property type="entry name" value="HTH_AraC"/>
</dbReference>